<feature type="transmembrane region" description="Helical" evidence="1">
    <location>
        <begin position="42"/>
        <end position="62"/>
    </location>
</feature>
<evidence type="ECO:0000256" key="1">
    <source>
        <dbReference type="SAM" id="Phobius"/>
    </source>
</evidence>
<dbReference type="Proteomes" id="UP000064893">
    <property type="component" value="Chromosome"/>
</dbReference>
<gene>
    <name evidence="2" type="ORF">L21SP5_03366</name>
</gene>
<dbReference type="EMBL" id="CP013118">
    <property type="protein sequence ID" value="ALO16979.1"/>
    <property type="molecule type" value="Genomic_DNA"/>
</dbReference>
<accession>A0A0S2I3L7</accession>
<evidence type="ECO:0000313" key="2">
    <source>
        <dbReference type="EMBL" id="ALO16979.1"/>
    </source>
</evidence>
<proteinExistence type="predicted"/>
<reference evidence="2 3" key="1">
    <citation type="submission" date="2015-11" db="EMBL/GenBank/DDBJ databases">
        <title>Description and complete genome sequence of a novel strain predominating in hypersaline microbial mats and representing a new family of the Bacteriodetes phylum.</title>
        <authorList>
            <person name="Spring S."/>
            <person name="Bunk B."/>
            <person name="Sproer C."/>
            <person name="Klenk H.-P."/>
        </authorList>
    </citation>
    <scope>NUCLEOTIDE SEQUENCE [LARGE SCALE GENOMIC DNA]</scope>
    <source>
        <strain evidence="2 3">L21-Spi-D4</strain>
    </source>
</reference>
<sequence length="177" mass="20453">MTKMDFFRIMIKIFGLYMVISTIFSAIPGNISWIIMDIDLVGIFWILAVVIILFLLFLFLIYKPDKIIGWLKLDRGFDSDDIKIENFNSDNIVKIAVIIIGGFLLIQNIPSFLSHSYFGIKASVQTEFNTGRLIDYGDLTDKFSWLISFINLLIGYLLLTNYTNIGKFLKRKNEKND</sequence>
<name>A0A0S2I3L7_9BACT</name>
<dbReference type="OrthoDB" id="1453725at2"/>
<feature type="transmembrane region" description="Helical" evidence="1">
    <location>
        <begin position="92"/>
        <end position="109"/>
    </location>
</feature>
<keyword evidence="1" id="KW-0472">Membrane</keyword>
<dbReference type="KEGG" id="blq:L21SP5_03366"/>
<keyword evidence="1" id="KW-1133">Transmembrane helix</keyword>
<dbReference type="RefSeq" id="WP_057954314.1">
    <property type="nucleotide sequence ID" value="NZ_CP013118.1"/>
</dbReference>
<organism evidence="2 3">
    <name type="scientific">Salinivirga cyanobacteriivorans</name>
    <dbReference type="NCBI Taxonomy" id="1307839"/>
    <lineage>
        <taxon>Bacteria</taxon>
        <taxon>Pseudomonadati</taxon>
        <taxon>Bacteroidota</taxon>
        <taxon>Bacteroidia</taxon>
        <taxon>Bacteroidales</taxon>
        <taxon>Salinivirgaceae</taxon>
        <taxon>Salinivirga</taxon>
    </lineage>
</organism>
<dbReference type="AlphaFoldDB" id="A0A0S2I3L7"/>
<protein>
    <submittedName>
        <fullName evidence="2">Uncharacterized protein</fullName>
    </submittedName>
</protein>
<feature type="transmembrane region" description="Helical" evidence="1">
    <location>
        <begin position="12"/>
        <end position="36"/>
    </location>
</feature>
<keyword evidence="3" id="KW-1185">Reference proteome</keyword>
<evidence type="ECO:0000313" key="3">
    <source>
        <dbReference type="Proteomes" id="UP000064893"/>
    </source>
</evidence>
<feature type="transmembrane region" description="Helical" evidence="1">
    <location>
        <begin position="143"/>
        <end position="162"/>
    </location>
</feature>
<keyword evidence="1" id="KW-0812">Transmembrane</keyword>